<proteinExistence type="inferred from homology"/>
<comment type="similarity">
    <text evidence="1">Belongs to the AB hydrolase superfamily. AB hydrolase 4 family.</text>
</comment>
<dbReference type="EMBL" id="CAXHTA020000004">
    <property type="protein sequence ID" value="CAL5220658.1"/>
    <property type="molecule type" value="Genomic_DNA"/>
</dbReference>
<dbReference type="Proteomes" id="UP001497392">
    <property type="component" value="Unassembled WGS sequence"/>
</dbReference>
<feature type="domain" description="AB hydrolase-1" evidence="2">
    <location>
        <begin position="102"/>
        <end position="237"/>
    </location>
</feature>
<dbReference type="PANTHER" id="PTHR10794">
    <property type="entry name" value="ABHYDROLASE DOMAIN-CONTAINING PROTEIN"/>
    <property type="match status" value="1"/>
</dbReference>
<dbReference type="SUPFAM" id="SSF53474">
    <property type="entry name" value="alpha/beta-Hydrolases"/>
    <property type="match status" value="1"/>
</dbReference>
<dbReference type="InterPro" id="IPR012020">
    <property type="entry name" value="ABHD4"/>
</dbReference>
<reference evidence="3 4" key="1">
    <citation type="submission" date="2024-06" db="EMBL/GenBank/DDBJ databases">
        <authorList>
            <person name="Kraege A."/>
            <person name="Thomma B."/>
        </authorList>
    </citation>
    <scope>NUCLEOTIDE SEQUENCE [LARGE SCALE GENOMIC DNA]</scope>
</reference>
<name>A0ABP1FL14_9CHLO</name>
<evidence type="ECO:0000313" key="3">
    <source>
        <dbReference type="EMBL" id="CAL5220658.1"/>
    </source>
</evidence>
<comment type="caution">
    <text evidence="3">The sequence shown here is derived from an EMBL/GenBank/DDBJ whole genome shotgun (WGS) entry which is preliminary data.</text>
</comment>
<dbReference type="PIRSF" id="PIRSF005211">
    <property type="entry name" value="Ab_hydro_YheT"/>
    <property type="match status" value="1"/>
</dbReference>
<evidence type="ECO:0000256" key="1">
    <source>
        <dbReference type="ARBA" id="ARBA00010884"/>
    </source>
</evidence>
<evidence type="ECO:0000313" key="4">
    <source>
        <dbReference type="Proteomes" id="UP001497392"/>
    </source>
</evidence>
<dbReference type="Gene3D" id="3.40.50.1820">
    <property type="entry name" value="alpha/beta hydrolase"/>
    <property type="match status" value="1"/>
</dbReference>
<dbReference type="InterPro" id="IPR029058">
    <property type="entry name" value="AB_hydrolase_fold"/>
</dbReference>
<protein>
    <submittedName>
        <fullName evidence="3">G2704 protein</fullName>
    </submittedName>
</protein>
<gene>
    <name evidence="3" type="primary">g2704</name>
    <name evidence="3" type="ORF">VP750_LOCUS2317</name>
</gene>
<dbReference type="Pfam" id="PF00561">
    <property type="entry name" value="Abhydrolase_1"/>
    <property type="match status" value="1"/>
</dbReference>
<dbReference type="PANTHER" id="PTHR10794:SF63">
    <property type="entry name" value="ALPHA_BETA HYDROLASE 1, ISOFORM A"/>
    <property type="match status" value="1"/>
</dbReference>
<organism evidence="3 4">
    <name type="scientific">Coccomyxa viridis</name>
    <dbReference type="NCBI Taxonomy" id="1274662"/>
    <lineage>
        <taxon>Eukaryota</taxon>
        <taxon>Viridiplantae</taxon>
        <taxon>Chlorophyta</taxon>
        <taxon>core chlorophytes</taxon>
        <taxon>Trebouxiophyceae</taxon>
        <taxon>Trebouxiophyceae incertae sedis</taxon>
        <taxon>Coccomyxaceae</taxon>
        <taxon>Coccomyxa</taxon>
    </lineage>
</organism>
<keyword evidence="4" id="KW-1185">Reference proteome</keyword>
<dbReference type="InterPro" id="IPR050960">
    <property type="entry name" value="AB_hydrolase_4_sf"/>
</dbReference>
<accession>A0ABP1FL14</accession>
<dbReference type="InterPro" id="IPR000073">
    <property type="entry name" value="AB_hydrolase_1"/>
</dbReference>
<sequence length="379" mass="42902">MEWNAQMLREWMDWLLGRELPHVISSQGTLGDTARTDIFTRVYWPTPFLYGHLQTLIAMTLRNLAWQAHYERTIVPTPDGGAFGLDWFCCREACERLPESAPVLLVLHSITGHSNLSFVKSLCTAGYAQGWRPVAMVYRGCEGLKLESPRPYSQLDTDDVQTAIAGLRNMYPDAPILLAGYSLGAMLVAKYLAEARYNSAASGIVAAASVSNPFDLGAAWKRQAAAFPFGLDFFFQYMIVLRFVHYVWRHWEQLKRIPGISWPRIVRCRNMMDMDRELSCKALRIKDSDAYYAQSSSFQYIPKIRTPCLFPVALDDAFIKQLPEKECRGNDCTVMAVTKRGGHCAHLQGLNPFGPSYLDDTIVLFFKAVLGFKHSTKEE</sequence>
<evidence type="ECO:0000259" key="2">
    <source>
        <dbReference type="Pfam" id="PF00561"/>
    </source>
</evidence>